<organism evidence="1 2">
    <name type="scientific">Enterococcus gallinarum</name>
    <dbReference type="NCBI Taxonomy" id="1353"/>
    <lineage>
        <taxon>Bacteria</taxon>
        <taxon>Bacillati</taxon>
        <taxon>Bacillota</taxon>
        <taxon>Bacilli</taxon>
        <taxon>Lactobacillales</taxon>
        <taxon>Enterococcaceae</taxon>
        <taxon>Enterococcus</taxon>
    </lineage>
</organism>
<gene>
    <name evidence="1" type="ORF">NCTC12360_02848</name>
</gene>
<name>A0A376H681_ENTGA</name>
<proteinExistence type="predicted"/>
<evidence type="ECO:0000313" key="2">
    <source>
        <dbReference type="Proteomes" id="UP000254807"/>
    </source>
</evidence>
<sequence length="60" mass="7013">MVNTTKSSAVVLYLVDIDLRKTFIFLFRHEESIMDSSSVSIDDFRFDSFQSSNWICLKTK</sequence>
<dbReference type="Proteomes" id="UP000254807">
    <property type="component" value="Unassembled WGS sequence"/>
</dbReference>
<accession>A0A376H681</accession>
<reference evidence="1 2" key="1">
    <citation type="submission" date="2018-06" db="EMBL/GenBank/DDBJ databases">
        <authorList>
            <consortium name="Pathogen Informatics"/>
            <person name="Doyle S."/>
        </authorList>
    </citation>
    <scope>NUCLEOTIDE SEQUENCE [LARGE SCALE GENOMIC DNA]</scope>
    <source>
        <strain evidence="1 2">NCTC12360</strain>
    </source>
</reference>
<protein>
    <submittedName>
        <fullName evidence="1">Uncharacterized protein</fullName>
    </submittedName>
</protein>
<evidence type="ECO:0000313" key="1">
    <source>
        <dbReference type="EMBL" id="STD84315.1"/>
    </source>
</evidence>
<keyword evidence="2" id="KW-1185">Reference proteome</keyword>
<dbReference type="AlphaFoldDB" id="A0A376H681"/>
<dbReference type="EMBL" id="UFYW01000001">
    <property type="protein sequence ID" value="STD84315.1"/>
    <property type="molecule type" value="Genomic_DNA"/>
</dbReference>